<feature type="compositionally biased region" description="Basic and acidic residues" evidence="5">
    <location>
        <begin position="493"/>
        <end position="530"/>
    </location>
</feature>
<evidence type="ECO:0000313" key="10">
    <source>
        <dbReference type="Proteomes" id="UP000472265"/>
    </source>
</evidence>
<dbReference type="GO" id="GO:0016020">
    <property type="term" value="C:membrane"/>
    <property type="evidence" value="ECO:0007669"/>
    <property type="project" value="UniProtKB-SubCell"/>
</dbReference>
<dbReference type="GeneTree" id="ENSGT01030000234540"/>
<evidence type="ECO:0000256" key="5">
    <source>
        <dbReference type="SAM" id="MobiDB-lite"/>
    </source>
</evidence>
<keyword evidence="6" id="KW-0812">Transmembrane</keyword>
<keyword evidence="10" id="KW-1185">Reference proteome</keyword>
<feature type="compositionally biased region" description="Polar residues" evidence="5">
    <location>
        <begin position="438"/>
        <end position="463"/>
    </location>
</feature>
<dbReference type="Proteomes" id="UP000472265">
    <property type="component" value="Chromosome 9"/>
</dbReference>
<feature type="signal peptide" evidence="7">
    <location>
        <begin position="1"/>
        <end position="19"/>
    </location>
</feature>
<dbReference type="PANTHER" id="PTHR12080">
    <property type="entry name" value="SIGNALING LYMPHOCYTIC ACTIVATION MOLECULE"/>
    <property type="match status" value="1"/>
</dbReference>
<dbReference type="InterPro" id="IPR013783">
    <property type="entry name" value="Ig-like_fold"/>
</dbReference>
<dbReference type="InterPro" id="IPR036179">
    <property type="entry name" value="Ig-like_dom_sf"/>
</dbReference>
<keyword evidence="3 6" id="KW-0472">Membrane</keyword>
<evidence type="ECO:0000256" key="1">
    <source>
        <dbReference type="ARBA" id="ARBA00004370"/>
    </source>
</evidence>
<dbReference type="AlphaFoldDB" id="A0A671WB36"/>
<name>A0A671WB36_SPAAU</name>
<evidence type="ECO:0000256" key="3">
    <source>
        <dbReference type="ARBA" id="ARBA00023136"/>
    </source>
</evidence>
<feature type="compositionally biased region" description="Basic and acidic residues" evidence="5">
    <location>
        <begin position="464"/>
        <end position="478"/>
    </location>
</feature>
<feature type="compositionally biased region" description="Basic and acidic residues" evidence="5">
    <location>
        <begin position="553"/>
        <end position="562"/>
    </location>
</feature>
<feature type="domain" description="Ig-like" evidence="8">
    <location>
        <begin position="12"/>
        <end position="111"/>
    </location>
</feature>
<feature type="compositionally biased region" description="Basic and acidic residues" evidence="5">
    <location>
        <begin position="282"/>
        <end position="299"/>
    </location>
</feature>
<feature type="domain" description="Ig-like" evidence="8">
    <location>
        <begin position="119"/>
        <end position="195"/>
    </location>
</feature>
<feature type="compositionally biased region" description="Polar residues" evidence="5">
    <location>
        <begin position="350"/>
        <end position="362"/>
    </location>
</feature>
<dbReference type="SUPFAM" id="SSF48726">
    <property type="entry name" value="Immunoglobulin"/>
    <property type="match status" value="2"/>
</dbReference>
<evidence type="ECO:0000256" key="2">
    <source>
        <dbReference type="ARBA" id="ARBA00022729"/>
    </source>
</evidence>
<evidence type="ECO:0000256" key="6">
    <source>
        <dbReference type="SAM" id="Phobius"/>
    </source>
</evidence>
<reference evidence="9" key="2">
    <citation type="submission" date="2025-08" db="UniProtKB">
        <authorList>
            <consortium name="Ensembl"/>
        </authorList>
    </citation>
    <scope>IDENTIFICATION</scope>
</reference>
<feature type="compositionally biased region" description="Basic and acidic residues" evidence="5">
    <location>
        <begin position="424"/>
        <end position="434"/>
    </location>
</feature>
<feature type="compositionally biased region" description="Polar residues" evidence="5">
    <location>
        <begin position="536"/>
        <end position="550"/>
    </location>
</feature>
<dbReference type="InterPro" id="IPR007110">
    <property type="entry name" value="Ig-like_dom"/>
</dbReference>
<feature type="transmembrane region" description="Helical" evidence="6">
    <location>
        <begin position="206"/>
        <end position="231"/>
    </location>
</feature>
<feature type="compositionally biased region" description="Polar residues" evidence="5">
    <location>
        <begin position="309"/>
        <end position="321"/>
    </location>
</feature>
<organism evidence="9 10">
    <name type="scientific">Sparus aurata</name>
    <name type="common">Gilthead sea bream</name>
    <dbReference type="NCBI Taxonomy" id="8175"/>
    <lineage>
        <taxon>Eukaryota</taxon>
        <taxon>Metazoa</taxon>
        <taxon>Chordata</taxon>
        <taxon>Craniata</taxon>
        <taxon>Vertebrata</taxon>
        <taxon>Euteleostomi</taxon>
        <taxon>Actinopterygii</taxon>
        <taxon>Neopterygii</taxon>
        <taxon>Teleostei</taxon>
        <taxon>Neoteleostei</taxon>
        <taxon>Acanthomorphata</taxon>
        <taxon>Eupercaria</taxon>
        <taxon>Spariformes</taxon>
        <taxon>Sparidae</taxon>
        <taxon>Sparus</taxon>
    </lineage>
</organism>
<dbReference type="Gene3D" id="2.60.40.10">
    <property type="entry name" value="Immunoglobulins"/>
    <property type="match status" value="2"/>
</dbReference>
<proteinExistence type="predicted"/>
<dbReference type="InterPro" id="IPR015631">
    <property type="entry name" value="CD2/SLAM_rcpt"/>
</dbReference>
<feature type="compositionally biased region" description="Basic and acidic residues" evidence="5">
    <location>
        <begin position="633"/>
        <end position="649"/>
    </location>
</feature>
<feature type="compositionally biased region" description="Basic and acidic residues" evidence="5">
    <location>
        <begin position="595"/>
        <end position="609"/>
    </location>
</feature>
<feature type="compositionally biased region" description="Polar residues" evidence="5">
    <location>
        <begin position="577"/>
        <end position="588"/>
    </location>
</feature>
<evidence type="ECO:0000256" key="4">
    <source>
        <dbReference type="ARBA" id="ARBA00023180"/>
    </source>
</evidence>
<dbReference type="PANTHER" id="PTHR12080:SF55">
    <property type="entry name" value="LYMPHOCYTE FUNCTION-ASSOCIATED ANTIGEN 3"/>
    <property type="match status" value="1"/>
</dbReference>
<feature type="chain" id="PRO_5025375028" description="Ig-like domain-containing protein" evidence="7">
    <location>
        <begin position="20"/>
        <end position="649"/>
    </location>
</feature>
<reference evidence="9" key="3">
    <citation type="submission" date="2025-09" db="UniProtKB">
        <authorList>
            <consortium name="Ensembl"/>
        </authorList>
    </citation>
    <scope>IDENTIFICATION</scope>
</reference>
<keyword evidence="2 7" id="KW-0732">Signal</keyword>
<evidence type="ECO:0000313" key="9">
    <source>
        <dbReference type="Ensembl" id="ENSSAUP00010036263.1"/>
    </source>
</evidence>
<comment type="subcellular location">
    <subcellularLocation>
        <location evidence="1">Membrane</location>
    </subcellularLocation>
</comment>
<feature type="compositionally biased region" description="Low complexity" evidence="5">
    <location>
        <begin position="269"/>
        <end position="281"/>
    </location>
</feature>
<dbReference type="Ensembl" id="ENSSAUT00010038184.1">
    <property type="protein sequence ID" value="ENSSAUP00010036263.1"/>
    <property type="gene ID" value="ENSSAUG00010015320.1"/>
</dbReference>
<reference evidence="9" key="1">
    <citation type="submission" date="2021-04" db="EMBL/GenBank/DDBJ databases">
        <authorList>
            <consortium name="Wellcome Sanger Institute Data Sharing"/>
        </authorList>
    </citation>
    <scope>NUCLEOTIDE SEQUENCE [LARGE SCALE GENOMIC DNA]</scope>
</reference>
<protein>
    <recommendedName>
        <fullName evidence="8">Ig-like domain-containing protein</fullName>
    </recommendedName>
</protein>
<feature type="compositionally biased region" description="Basic and acidic residues" evidence="5">
    <location>
        <begin position="322"/>
        <end position="347"/>
    </location>
</feature>
<evidence type="ECO:0000256" key="7">
    <source>
        <dbReference type="SAM" id="SignalP"/>
    </source>
</evidence>
<keyword evidence="4" id="KW-0325">Glycoprotein</keyword>
<evidence type="ECO:0000259" key="8">
    <source>
        <dbReference type="PROSITE" id="PS50835"/>
    </source>
</evidence>
<feature type="region of interest" description="Disordered" evidence="5">
    <location>
        <begin position="266"/>
        <end position="649"/>
    </location>
</feature>
<gene>
    <name evidence="9" type="primary">cd58</name>
</gene>
<accession>A0A671WB36</accession>
<sequence>MARWYFLACFIPSFSLVAGHSPRFELRGQKISLKSDIPGTPDSILWKRNGNKVVEFNGQEQETYGQYENRISLDWHTAELEIADLRIEDSGEYELEVYMNNKWSTSLHKLEVVDRVAKPTISCEMNDGGGFNKSGMLLCSAEPRQPQSLMRFEWQSNGNVQPGTKLTISLGDEYDDEVYSCRVSNPLSEETATFTAKDCYPENSSVLTAVLVTIAVFSLSLLLMGLGIFFCKNPNKACFAKGNRHDPEKPGATKGSDENTADECQRLIPTTPTNPSTQQPNQEHDGDLQDEKPQERSDENTADECQRLIPTTPTNPSTQRPNQEHDGDLQDEKPQDRSDENKADECQRIIPTTPTNPSTQRPNQEHDGDLQDQWPQKGSVRIKIKQFQSSFHGETPPTGFPGSKRNKERPRLDLNHFANNNKGVADEDQLREFAETEVPQSENTSEPAVVLTNTISSTAAEQSESNKETAEDDEKRPPLDITVTPPTPQPRNHVGDSDTVKDLEKNKDLNEETKEVLPHYDSSDSEKDNEPVPADVSTNTMSDLESSTAFLHQDLKKDEDGKSPPANVVTPVPKPRSQFTQNSPNTAPEVTAGGQKKDANSDQVNRETDTSGVGETHESGSSAEDEQSSPVSEQKDSETKRHDQDPVTE</sequence>
<keyword evidence="6" id="KW-1133">Transmembrane helix</keyword>
<dbReference type="PROSITE" id="PS50835">
    <property type="entry name" value="IG_LIKE"/>
    <property type="match status" value="2"/>
</dbReference>